<feature type="non-terminal residue" evidence="2">
    <location>
        <position position="63"/>
    </location>
</feature>
<dbReference type="Pfam" id="PF00651">
    <property type="entry name" value="BTB"/>
    <property type="match status" value="1"/>
</dbReference>
<dbReference type="Gene3D" id="3.30.710.10">
    <property type="entry name" value="Potassium Channel Kv1.1, Chain A"/>
    <property type="match status" value="1"/>
</dbReference>
<feature type="domain" description="BTB" evidence="1">
    <location>
        <begin position="21"/>
        <end position="43"/>
    </location>
</feature>
<protein>
    <recommendedName>
        <fullName evidence="1">BTB domain-containing protein</fullName>
    </recommendedName>
</protein>
<reference evidence="2" key="1">
    <citation type="submission" date="2020-11" db="EMBL/GenBank/DDBJ databases">
        <authorList>
            <consortium name="DOE Joint Genome Institute"/>
            <person name="Ahrendt S."/>
            <person name="Riley R."/>
            <person name="Andreopoulos W."/>
            <person name="LaButti K."/>
            <person name="Pangilinan J."/>
            <person name="Ruiz-duenas F.J."/>
            <person name="Barrasa J.M."/>
            <person name="Sanchez-Garcia M."/>
            <person name="Camarero S."/>
            <person name="Miyauchi S."/>
            <person name="Serrano A."/>
            <person name="Linde D."/>
            <person name="Babiker R."/>
            <person name="Drula E."/>
            <person name="Ayuso-Fernandez I."/>
            <person name="Pacheco R."/>
            <person name="Padilla G."/>
            <person name="Ferreira P."/>
            <person name="Barriuso J."/>
            <person name="Kellner H."/>
            <person name="Castanera R."/>
            <person name="Alfaro M."/>
            <person name="Ramirez L."/>
            <person name="Pisabarro A.G."/>
            <person name="Kuo A."/>
            <person name="Tritt A."/>
            <person name="Lipzen A."/>
            <person name="He G."/>
            <person name="Yan M."/>
            <person name="Ng V."/>
            <person name="Cullen D."/>
            <person name="Martin F."/>
            <person name="Rosso M.-N."/>
            <person name="Henrissat B."/>
            <person name="Hibbett D."/>
            <person name="Martinez A.T."/>
            <person name="Grigoriev I.V."/>
        </authorList>
    </citation>
    <scope>NUCLEOTIDE SEQUENCE</scope>
    <source>
        <strain evidence="2">AH 44721</strain>
    </source>
</reference>
<comment type="caution">
    <text evidence="2">The sequence shown here is derived from an EMBL/GenBank/DDBJ whole genome shotgun (WGS) entry which is preliminary data.</text>
</comment>
<keyword evidence="3" id="KW-1185">Reference proteome</keyword>
<dbReference type="OrthoDB" id="3204157at2759"/>
<evidence type="ECO:0000313" key="3">
    <source>
        <dbReference type="Proteomes" id="UP000724874"/>
    </source>
</evidence>
<dbReference type="InterPro" id="IPR000210">
    <property type="entry name" value="BTB/POZ_dom"/>
</dbReference>
<dbReference type="AlphaFoldDB" id="A0A9P5TIT7"/>
<organism evidence="2 3">
    <name type="scientific">Gymnopilus junonius</name>
    <name type="common">Spectacular rustgill mushroom</name>
    <name type="synonym">Gymnopilus spectabilis subsp. junonius</name>
    <dbReference type="NCBI Taxonomy" id="109634"/>
    <lineage>
        <taxon>Eukaryota</taxon>
        <taxon>Fungi</taxon>
        <taxon>Dikarya</taxon>
        <taxon>Basidiomycota</taxon>
        <taxon>Agaricomycotina</taxon>
        <taxon>Agaricomycetes</taxon>
        <taxon>Agaricomycetidae</taxon>
        <taxon>Agaricales</taxon>
        <taxon>Agaricineae</taxon>
        <taxon>Hymenogastraceae</taxon>
        <taxon>Gymnopilus</taxon>
    </lineage>
</organism>
<sequence>MQVDQTSPSQEPQKVEELCWQKQFRVHRQILSTRSYVFRDMFSFPQPVPDSFPEVNTLQAQQD</sequence>
<dbReference type="CDD" id="cd18186">
    <property type="entry name" value="BTB_POZ_ZBTB_KLHL-like"/>
    <property type="match status" value="1"/>
</dbReference>
<gene>
    <name evidence="2" type="ORF">CPB84DRAFT_1790658</name>
</gene>
<name>A0A9P5TIT7_GYMJU</name>
<dbReference type="InterPro" id="IPR011333">
    <property type="entry name" value="SKP1/BTB/POZ_sf"/>
</dbReference>
<proteinExistence type="predicted"/>
<accession>A0A9P5TIT7</accession>
<evidence type="ECO:0000259" key="1">
    <source>
        <dbReference type="Pfam" id="PF00651"/>
    </source>
</evidence>
<dbReference type="Proteomes" id="UP000724874">
    <property type="component" value="Unassembled WGS sequence"/>
</dbReference>
<dbReference type="EMBL" id="JADNYJ010000120">
    <property type="protein sequence ID" value="KAF8882748.1"/>
    <property type="molecule type" value="Genomic_DNA"/>
</dbReference>
<evidence type="ECO:0000313" key="2">
    <source>
        <dbReference type="EMBL" id="KAF8882748.1"/>
    </source>
</evidence>